<accession>A0A2T0TX95</accession>
<dbReference type="RefSeq" id="WP_106294343.1">
    <property type="nucleotide sequence ID" value="NZ_PVTH01000009.1"/>
</dbReference>
<evidence type="ECO:0000256" key="1">
    <source>
        <dbReference type="SAM" id="MobiDB-lite"/>
    </source>
</evidence>
<gene>
    <name evidence="2" type="ORF">B0I27_10947</name>
</gene>
<keyword evidence="3" id="KW-1185">Reference proteome</keyword>
<reference evidence="2 3" key="1">
    <citation type="submission" date="2018-03" db="EMBL/GenBank/DDBJ databases">
        <title>Genomic Encyclopedia of Type Strains, Phase III (KMG-III): the genomes of soil and plant-associated and newly described type strains.</title>
        <authorList>
            <person name="Whitman W."/>
        </authorList>
    </citation>
    <scope>NUCLEOTIDE SEQUENCE [LARGE SCALE GENOMIC DNA]</scope>
    <source>
        <strain evidence="2 3">CGMCC 1.9313</strain>
    </source>
</reference>
<feature type="compositionally biased region" description="Basic and acidic residues" evidence="1">
    <location>
        <begin position="1"/>
        <end position="13"/>
    </location>
</feature>
<sequence>MIQSDENFREEYKPLSIPSSYETADTQESKIIFALAQLGEGSAEDVFARLEELQPGSADPQLAAMTEVVLKSLYEKGLIKAIDHNGIMTYNLSKITESNEGEVNPDLLAPGLD</sequence>
<evidence type="ECO:0008006" key="4">
    <source>
        <dbReference type="Google" id="ProtNLM"/>
    </source>
</evidence>
<proteinExistence type="predicted"/>
<dbReference type="AlphaFoldDB" id="A0A2T0TX95"/>
<feature type="region of interest" description="Disordered" evidence="1">
    <location>
        <begin position="1"/>
        <end position="22"/>
    </location>
</feature>
<name>A0A2T0TX95_9SPHI</name>
<protein>
    <recommendedName>
        <fullName evidence="4">Transcriptional regulator</fullName>
    </recommendedName>
</protein>
<dbReference type="EMBL" id="PVTH01000009">
    <property type="protein sequence ID" value="PRY50326.1"/>
    <property type="molecule type" value="Genomic_DNA"/>
</dbReference>
<evidence type="ECO:0000313" key="2">
    <source>
        <dbReference type="EMBL" id="PRY50326.1"/>
    </source>
</evidence>
<comment type="caution">
    <text evidence="2">The sequence shown here is derived from an EMBL/GenBank/DDBJ whole genome shotgun (WGS) entry which is preliminary data.</text>
</comment>
<dbReference type="Proteomes" id="UP000238034">
    <property type="component" value="Unassembled WGS sequence"/>
</dbReference>
<dbReference type="OrthoDB" id="797086at2"/>
<evidence type="ECO:0000313" key="3">
    <source>
        <dbReference type="Proteomes" id="UP000238034"/>
    </source>
</evidence>
<organism evidence="2 3">
    <name type="scientific">Arcticibacter pallidicorallinus</name>
    <dbReference type="NCBI Taxonomy" id="1259464"/>
    <lineage>
        <taxon>Bacteria</taxon>
        <taxon>Pseudomonadati</taxon>
        <taxon>Bacteroidota</taxon>
        <taxon>Sphingobacteriia</taxon>
        <taxon>Sphingobacteriales</taxon>
        <taxon>Sphingobacteriaceae</taxon>
        <taxon>Arcticibacter</taxon>
    </lineage>
</organism>